<dbReference type="InterPro" id="IPR036396">
    <property type="entry name" value="Cyt_P450_sf"/>
</dbReference>
<protein>
    <submittedName>
        <fullName evidence="4">Cytochrome P450</fullName>
    </submittedName>
</protein>
<gene>
    <name evidence="4" type="ORF">GCM10023336_63040</name>
</gene>
<dbReference type="InterPro" id="IPR017972">
    <property type="entry name" value="Cyt_P450_CS"/>
</dbReference>
<dbReference type="CDD" id="cd11029">
    <property type="entry name" value="CYP107-like"/>
    <property type="match status" value="1"/>
</dbReference>
<evidence type="ECO:0000313" key="5">
    <source>
        <dbReference type="Proteomes" id="UP001500124"/>
    </source>
</evidence>
<keyword evidence="2" id="KW-0349">Heme</keyword>
<keyword evidence="2" id="KW-0560">Oxidoreductase</keyword>
<keyword evidence="2" id="KW-0479">Metal-binding</keyword>
<evidence type="ECO:0000313" key="4">
    <source>
        <dbReference type="EMBL" id="GAA5074712.1"/>
    </source>
</evidence>
<sequence>MCPQHQHPTVRLADLTHDFTADPHSAFTALRSRGPVHHVRFPTGDESWAVVGHEEVRAAFVDPRLRNDVRHSAEFEDDGLYAVGRNMLQVDPPDHTRLRTLVAREFTARRVQALRPRVQEAAGALLDAVAADGRADLVAAYAHPLPLTIICELLGVPEADRPVFQAWSVKVVALDEPEESGRASREMAAYLMGLAEEKRRQREAPESDLLHALVRSHDGDRADGHDGTDGKDGRNGNAGDRADRLSSEELLGMAFLLLVAGHETTVNLISGAVHLLLGHPEQLAALRADPGLLEGAVEETLRFEPPVPAGAYRYAAEPVTLGGVRIPAGARVVLSIAAANRDPARFPAPERFDIRRDPAETRAHLAFGRGLHHCLGAPLARLEATAALRLLLERFPRLAFDGDGAPRWRTSLMRGLRELPVRW</sequence>
<evidence type="ECO:0000256" key="2">
    <source>
        <dbReference type="RuleBase" id="RU000461"/>
    </source>
</evidence>
<dbReference type="EMBL" id="BAABKC010000112">
    <property type="protein sequence ID" value="GAA5074712.1"/>
    <property type="molecule type" value="Genomic_DNA"/>
</dbReference>
<proteinExistence type="inferred from homology"/>
<dbReference type="InterPro" id="IPR002397">
    <property type="entry name" value="Cyt_P450_B"/>
</dbReference>
<dbReference type="SUPFAM" id="SSF48264">
    <property type="entry name" value="Cytochrome P450"/>
    <property type="match status" value="1"/>
</dbReference>
<dbReference type="PRINTS" id="PR00385">
    <property type="entry name" value="P450"/>
</dbReference>
<evidence type="ECO:0000256" key="3">
    <source>
        <dbReference type="SAM" id="MobiDB-lite"/>
    </source>
</evidence>
<dbReference type="InterPro" id="IPR001128">
    <property type="entry name" value="Cyt_P450"/>
</dbReference>
<dbReference type="Proteomes" id="UP001500124">
    <property type="component" value="Unassembled WGS sequence"/>
</dbReference>
<name>A0ABP9LEQ1_9ACTN</name>
<dbReference type="Pfam" id="PF00067">
    <property type="entry name" value="p450"/>
    <property type="match status" value="1"/>
</dbReference>
<feature type="region of interest" description="Disordered" evidence="3">
    <location>
        <begin position="214"/>
        <end position="243"/>
    </location>
</feature>
<dbReference type="PANTHER" id="PTHR46696">
    <property type="entry name" value="P450, PUTATIVE (EUROFUNG)-RELATED"/>
    <property type="match status" value="1"/>
</dbReference>
<dbReference type="PRINTS" id="PR00359">
    <property type="entry name" value="BP450"/>
</dbReference>
<dbReference type="PANTHER" id="PTHR46696:SF1">
    <property type="entry name" value="CYTOCHROME P450 YJIB-RELATED"/>
    <property type="match status" value="1"/>
</dbReference>
<dbReference type="RefSeq" id="WP_345671432.1">
    <property type="nucleotide sequence ID" value="NZ_BAABKC010000112.1"/>
</dbReference>
<organism evidence="4 5">
    <name type="scientific">Streptomyces similanensis</name>
    <dbReference type="NCBI Taxonomy" id="1274988"/>
    <lineage>
        <taxon>Bacteria</taxon>
        <taxon>Bacillati</taxon>
        <taxon>Actinomycetota</taxon>
        <taxon>Actinomycetes</taxon>
        <taxon>Kitasatosporales</taxon>
        <taxon>Streptomycetaceae</taxon>
        <taxon>Streptomyces</taxon>
    </lineage>
</organism>
<accession>A0ABP9LEQ1</accession>
<dbReference type="Gene3D" id="1.10.630.10">
    <property type="entry name" value="Cytochrome P450"/>
    <property type="match status" value="1"/>
</dbReference>
<keyword evidence="2" id="KW-0503">Monooxygenase</keyword>
<dbReference type="PROSITE" id="PS00086">
    <property type="entry name" value="CYTOCHROME_P450"/>
    <property type="match status" value="1"/>
</dbReference>
<comment type="caution">
    <text evidence="4">The sequence shown here is derived from an EMBL/GenBank/DDBJ whole genome shotgun (WGS) entry which is preliminary data.</text>
</comment>
<keyword evidence="2" id="KW-0408">Iron</keyword>
<keyword evidence="5" id="KW-1185">Reference proteome</keyword>
<comment type="similarity">
    <text evidence="1 2">Belongs to the cytochrome P450 family.</text>
</comment>
<evidence type="ECO:0000256" key="1">
    <source>
        <dbReference type="ARBA" id="ARBA00010617"/>
    </source>
</evidence>
<reference evidence="5" key="1">
    <citation type="journal article" date="2019" name="Int. J. Syst. Evol. Microbiol.">
        <title>The Global Catalogue of Microorganisms (GCM) 10K type strain sequencing project: providing services to taxonomists for standard genome sequencing and annotation.</title>
        <authorList>
            <consortium name="The Broad Institute Genomics Platform"/>
            <consortium name="The Broad Institute Genome Sequencing Center for Infectious Disease"/>
            <person name="Wu L."/>
            <person name="Ma J."/>
        </authorList>
    </citation>
    <scope>NUCLEOTIDE SEQUENCE [LARGE SCALE GENOMIC DNA]</scope>
    <source>
        <strain evidence="5">JCM 18410</strain>
    </source>
</reference>